<evidence type="ECO:0000256" key="5">
    <source>
        <dbReference type="ARBA" id="ARBA00022597"/>
    </source>
</evidence>
<evidence type="ECO:0000256" key="9">
    <source>
        <dbReference type="SAM" id="Phobius"/>
    </source>
</evidence>
<evidence type="ECO:0000256" key="2">
    <source>
        <dbReference type="ARBA" id="ARBA00022448"/>
    </source>
</evidence>
<feature type="transmembrane region" description="Helical" evidence="9">
    <location>
        <begin position="69"/>
        <end position="89"/>
    </location>
</feature>
<organism evidence="10">
    <name type="scientific">freshwater metagenome</name>
    <dbReference type="NCBI Taxonomy" id="449393"/>
    <lineage>
        <taxon>unclassified sequences</taxon>
        <taxon>metagenomes</taxon>
        <taxon>ecological metagenomes</taxon>
    </lineage>
</organism>
<dbReference type="PANTHER" id="PTHR32196">
    <property type="entry name" value="ABC TRANSPORTER PERMEASE PROTEIN YPHD-RELATED-RELATED"/>
    <property type="match status" value="1"/>
</dbReference>
<comment type="subcellular location">
    <subcellularLocation>
        <location evidence="1">Cell membrane</location>
        <topology evidence="1">Multi-pass membrane protein</topology>
    </subcellularLocation>
</comment>
<gene>
    <name evidence="10" type="ORF">UFOPK3720_00444</name>
</gene>
<evidence type="ECO:0000256" key="1">
    <source>
        <dbReference type="ARBA" id="ARBA00004651"/>
    </source>
</evidence>
<dbReference type="Pfam" id="PF02653">
    <property type="entry name" value="BPD_transp_2"/>
    <property type="match status" value="2"/>
</dbReference>
<dbReference type="CDD" id="cd06579">
    <property type="entry name" value="TM_PBP1_transp_AraH_like"/>
    <property type="match status" value="1"/>
</dbReference>
<evidence type="ECO:0000256" key="7">
    <source>
        <dbReference type="ARBA" id="ARBA00022989"/>
    </source>
</evidence>
<keyword evidence="3" id="KW-1003">Cell membrane</keyword>
<feature type="transmembrane region" description="Helical" evidence="9">
    <location>
        <begin position="187"/>
        <end position="206"/>
    </location>
</feature>
<accession>A0A6J7I3H1</accession>
<keyword evidence="7 9" id="KW-1133">Transmembrane helix</keyword>
<evidence type="ECO:0000256" key="3">
    <source>
        <dbReference type="ARBA" id="ARBA00022475"/>
    </source>
</evidence>
<keyword evidence="2" id="KW-0813">Transport</keyword>
<name>A0A6J7I3H1_9ZZZZ</name>
<dbReference type="GO" id="GO:0005886">
    <property type="term" value="C:plasma membrane"/>
    <property type="evidence" value="ECO:0007669"/>
    <property type="project" value="UniProtKB-SubCell"/>
</dbReference>
<proteinExistence type="predicted"/>
<evidence type="ECO:0000256" key="8">
    <source>
        <dbReference type="ARBA" id="ARBA00023136"/>
    </source>
</evidence>
<keyword evidence="4" id="KW-0997">Cell inner membrane</keyword>
<dbReference type="InterPro" id="IPR001851">
    <property type="entry name" value="ABC_transp_permease"/>
</dbReference>
<evidence type="ECO:0000313" key="10">
    <source>
        <dbReference type="EMBL" id="CAB4925388.1"/>
    </source>
</evidence>
<feature type="transmembrane region" description="Helical" evidence="9">
    <location>
        <begin position="227"/>
        <end position="245"/>
    </location>
</feature>
<keyword evidence="5" id="KW-0762">Sugar transport</keyword>
<dbReference type="EMBL" id="CAFBNB010000059">
    <property type="protein sequence ID" value="CAB4925388.1"/>
    <property type="molecule type" value="Genomic_DNA"/>
</dbReference>
<sequence length="436" mass="44433">MSATQITEVDIPEAGDTGGLGQALRDYFARVRGGEVGSLPAIAGLVVLIALFSILQGGTFFTALNFANLINQGTAVIVLAMGLVFVLLLGEIDLSAGFAAGTSAAVLAVGLSRYGLAWPVALLAALLTGAIIGLLIGLLVARLGIPSFVVTLAAFLGLQGVMLLIIGEGGTIGIQNDFLLAIMNRNMPVLVGWLLWALVILGYALVTFRAIRNRKTAGLSGSSASVWAAKVISLAILLGVGVYLLNGERQIVRAGKQSCVVMGPPNEPVGCIPILQGVPWAVLVVLILLVGLTFLLSRTSFGRHVYAVGGNTEAARRAGIKVSSIKITCFIICSTLAAVAGVLLASRDNSVSPTTGGAQTLLFAVGAAVIGGTSLFGGRGRVVDAIVGGLVVAVIANGLPLITSQSGIQYVVTGGVLLVAASVDALSRRRSSASGR</sequence>
<feature type="transmembrane region" description="Helical" evidence="9">
    <location>
        <begin position="325"/>
        <end position="345"/>
    </location>
</feature>
<feature type="transmembrane region" description="Helical" evidence="9">
    <location>
        <begin position="148"/>
        <end position="167"/>
    </location>
</feature>
<dbReference type="AlphaFoldDB" id="A0A6J7I3H1"/>
<feature type="transmembrane region" description="Helical" evidence="9">
    <location>
        <begin position="96"/>
        <end position="114"/>
    </location>
</feature>
<feature type="transmembrane region" description="Helical" evidence="9">
    <location>
        <begin position="39"/>
        <end position="63"/>
    </location>
</feature>
<dbReference type="PANTHER" id="PTHR32196:SF32">
    <property type="entry name" value="XYLOSE TRANSPORT SYSTEM PERMEASE PROTEIN XYLH"/>
    <property type="match status" value="1"/>
</dbReference>
<keyword evidence="6 9" id="KW-0812">Transmembrane</keyword>
<evidence type="ECO:0000256" key="6">
    <source>
        <dbReference type="ARBA" id="ARBA00022692"/>
    </source>
</evidence>
<keyword evidence="8 9" id="KW-0472">Membrane</keyword>
<evidence type="ECO:0000256" key="4">
    <source>
        <dbReference type="ARBA" id="ARBA00022519"/>
    </source>
</evidence>
<feature type="transmembrane region" description="Helical" evidence="9">
    <location>
        <begin position="120"/>
        <end position="141"/>
    </location>
</feature>
<dbReference type="GO" id="GO:0022857">
    <property type="term" value="F:transmembrane transporter activity"/>
    <property type="evidence" value="ECO:0007669"/>
    <property type="project" value="InterPro"/>
</dbReference>
<feature type="transmembrane region" description="Helical" evidence="9">
    <location>
        <begin position="383"/>
        <end position="402"/>
    </location>
</feature>
<feature type="transmembrane region" description="Helical" evidence="9">
    <location>
        <begin position="277"/>
        <end position="296"/>
    </location>
</feature>
<reference evidence="10" key="1">
    <citation type="submission" date="2020-05" db="EMBL/GenBank/DDBJ databases">
        <authorList>
            <person name="Chiriac C."/>
            <person name="Salcher M."/>
            <person name="Ghai R."/>
            <person name="Kavagutti S V."/>
        </authorList>
    </citation>
    <scope>NUCLEOTIDE SEQUENCE</scope>
</reference>
<feature type="transmembrane region" description="Helical" evidence="9">
    <location>
        <begin position="408"/>
        <end position="426"/>
    </location>
</feature>
<protein>
    <submittedName>
        <fullName evidence="10">Unannotated protein</fullName>
    </submittedName>
</protein>
<feature type="transmembrane region" description="Helical" evidence="9">
    <location>
        <begin position="357"/>
        <end position="376"/>
    </location>
</feature>